<sequence length="142" mass="15048">MNSFIGITLVLFIGVVASQNCTDDHWGEDCMNACGNCYVLDSNQPKCDPITGKCANGCTGGYTGVNCEKANCVQDCGPGLCVAENYCANCGDISLVSPNCEDIRLRGLLGSLMAFGVIAVSVTLCGFGSIWWKRRMDPSVTL</sequence>
<feature type="chain" id="PRO_5014093516" evidence="2">
    <location>
        <begin position="19"/>
        <end position="142"/>
    </location>
</feature>
<dbReference type="AlphaFoldDB" id="H2XUC8"/>
<name>H2XUC8_CIOIN</name>
<dbReference type="OMA" id="PNCEDIR"/>
<reference evidence="3" key="2">
    <citation type="journal article" date="2008" name="Genome Biol.">
        <title>Improved genome assembly and evidence-based global gene model set for the chordate Ciona intestinalis: new insight into intron and operon populations.</title>
        <authorList>
            <person name="Satou Y."/>
            <person name="Mineta K."/>
            <person name="Ogasawara M."/>
            <person name="Sasakura Y."/>
            <person name="Shoguchi E."/>
            <person name="Ueno K."/>
            <person name="Yamada L."/>
            <person name="Matsumoto J."/>
            <person name="Wasserscheid J."/>
            <person name="Dewar K."/>
            <person name="Wiley G.B."/>
            <person name="Macmil S.L."/>
            <person name="Roe B.A."/>
            <person name="Zeller R.W."/>
            <person name="Hastings K.E."/>
            <person name="Lemaire P."/>
            <person name="Lindquist E."/>
            <person name="Endo T."/>
            <person name="Hotta K."/>
            <person name="Inaba K."/>
        </authorList>
    </citation>
    <scope>NUCLEOTIDE SEQUENCE [LARGE SCALE GENOMIC DNA]</scope>
    <source>
        <strain evidence="3">wild type</strain>
    </source>
</reference>
<dbReference type="EMBL" id="EAAA01001108">
    <property type="status" value="NOT_ANNOTATED_CDS"/>
    <property type="molecule type" value="Genomic_DNA"/>
</dbReference>
<dbReference type="InParanoid" id="H2XUC8"/>
<dbReference type="GeneID" id="100181187"/>
<dbReference type="KEGG" id="cin:100181187"/>
<gene>
    <name evidence="3" type="primary">LOC100181187</name>
</gene>
<feature type="transmembrane region" description="Helical" evidence="1">
    <location>
        <begin position="112"/>
        <end position="132"/>
    </location>
</feature>
<dbReference type="RefSeq" id="XP_002128961.1">
    <property type="nucleotide sequence ID" value="XM_002128925.5"/>
</dbReference>
<feature type="signal peptide" evidence="2">
    <location>
        <begin position="1"/>
        <end position="18"/>
    </location>
</feature>
<keyword evidence="1" id="KW-0812">Transmembrane</keyword>
<evidence type="ECO:0000256" key="2">
    <source>
        <dbReference type="SAM" id="SignalP"/>
    </source>
</evidence>
<evidence type="ECO:0000256" key="1">
    <source>
        <dbReference type="SAM" id="Phobius"/>
    </source>
</evidence>
<organism evidence="3 4">
    <name type="scientific">Ciona intestinalis</name>
    <name type="common">Transparent sea squirt</name>
    <name type="synonym">Ascidia intestinalis</name>
    <dbReference type="NCBI Taxonomy" id="7719"/>
    <lineage>
        <taxon>Eukaryota</taxon>
        <taxon>Metazoa</taxon>
        <taxon>Chordata</taxon>
        <taxon>Tunicata</taxon>
        <taxon>Ascidiacea</taxon>
        <taxon>Phlebobranchia</taxon>
        <taxon>Cionidae</taxon>
        <taxon>Ciona</taxon>
    </lineage>
</organism>
<reference evidence="4" key="1">
    <citation type="journal article" date="2002" name="Science">
        <title>The draft genome of Ciona intestinalis: insights into chordate and vertebrate origins.</title>
        <authorList>
            <person name="Dehal P."/>
            <person name="Satou Y."/>
            <person name="Campbell R.K."/>
            <person name="Chapman J."/>
            <person name="Degnan B."/>
            <person name="De Tomaso A."/>
            <person name="Davidson B."/>
            <person name="Di Gregorio A."/>
            <person name="Gelpke M."/>
            <person name="Goodstein D.M."/>
            <person name="Harafuji N."/>
            <person name="Hastings K.E."/>
            <person name="Ho I."/>
            <person name="Hotta K."/>
            <person name="Huang W."/>
            <person name="Kawashima T."/>
            <person name="Lemaire P."/>
            <person name="Martinez D."/>
            <person name="Meinertzhagen I.A."/>
            <person name="Necula S."/>
            <person name="Nonaka M."/>
            <person name="Putnam N."/>
            <person name="Rash S."/>
            <person name="Saiga H."/>
            <person name="Satake M."/>
            <person name="Terry A."/>
            <person name="Yamada L."/>
            <person name="Wang H.G."/>
            <person name="Awazu S."/>
            <person name="Azumi K."/>
            <person name="Boore J."/>
            <person name="Branno M."/>
            <person name="Chin-Bow S."/>
            <person name="DeSantis R."/>
            <person name="Doyle S."/>
            <person name="Francino P."/>
            <person name="Keys D.N."/>
            <person name="Haga S."/>
            <person name="Hayashi H."/>
            <person name="Hino K."/>
            <person name="Imai K.S."/>
            <person name="Inaba K."/>
            <person name="Kano S."/>
            <person name="Kobayashi K."/>
            <person name="Kobayashi M."/>
            <person name="Lee B.I."/>
            <person name="Makabe K.W."/>
            <person name="Manohar C."/>
            <person name="Matassi G."/>
            <person name="Medina M."/>
            <person name="Mochizuki Y."/>
            <person name="Mount S."/>
            <person name="Morishita T."/>
            <person name="Miura S."/>
            <person name="Nakayama A."/>
            <person name="Nishizaka S."/>
            <person name="Nomoto H."/>
            <person name="Ohta F."/>
            <person name="Oishi K."/>
            <person name="Rigoutsos I."/>
            <person name="Sano M."/>
            <person name="Sasaki A."/>
            <person name="Sasakura Y."/>
            <person name="Shoguchi E."/>
            <person name="Shin-i T."/>
            <person name="Spagnuolo A."/>
            <person name="Stainier D."/>
            <person name="Suzuki M.M."/>
            <person name="Tassy O."/>
            <person name="Takatori N."/>
            <person name="Tokuoka M."/>
            <person name="Yagi K."/>
            <person name="Yoshizaki F."/>
            <person name="Wada S."/>
            <person name="Zhang C."/>
            <person name="Hyatt P.D."/>
            <person name="Larimer F."/>
            <person name="Detter C."/>
            <person name="Doggett N."/>
            <person name="Glavina T."/>
            <person name="Hawkins T."/>
            <person name="Richardson P."/>
            <person name="Lucas S."/>
            <person name="Kohara Y."/>
            <person name="Levine M."/>
            <person name="Satoh N."/>
            <person name="Rokhsar D.S."/>
        </authorList>
    </citation>
    <scope>NUCLEOTIDE SEQUENCE [LARGE SCALE GENOMIC DNA]</scope>
</reference>
<keyword evidence="2" id="KW-0732">Signal</keyword>
<accession>H2XUC8</accession>
<dbReference type="HOGENOM" id="CLU_1815138_0_0_1"/>
<keyword evidence="1" id="KW-1133">Transmembrane helix</keyword>
<dbReference type="OrthoDB" id="283575at2759"/>
<keyword evidence="4" id="KW-1185">Reference proteome</keyword>
<protein>
    <submittedName>
        <fullName evidence="3">Multiple epidermal growth factor-like domains protein 10</fullName>
    </submittedName>
</protein>
<dbReference type="GeneTree" id="ENSGT00940000171620"/>
<reference evidence="3" key="3">
    <citation type="submission" date="2025-08" db="UniProtKB">
        <authorList>
            <consortium name="Ensembl"/>
        </authorList>
    </citation>
    <scope>IDENTIFICATION</scope>
</reference>
<dbReference type="Ensembl" id="ENSCINT00000030405.1">
    <property type="protein sequence ID" value="ENSCINP00000033262.1"/>
    <property type="gene ID" value="ENSCING00000018345.1"/>
</dbReference>
<accession>A0A1W2WCR4</accession>
<reference evidence="3" key="4">
    <citation type="submission" date="2025-09" db="UniProtKB">
        <authorList>
            <consortium name="Ensembl"/>
        </authorList>
    </citation>
    <scope>IDENTIFICATION</scope>
</reference>
<evidence type="ECO:0000313" key="3">
    <source>
        <dbReference type="Ensembl" id="ENSCINP00000033262.1"/>
    </source>
</evidence>
<evidence type="ECO:0000313" key="4">
    <source>
        <dbReference type="Proteomes" id="UP000008144"/>
    </source>
</evidence>
<keyword evidence="1" id="KW-0472">Membrane</keyword>
<dbReference type="Proteomes" id="UP000008144">
    <property type="component" value="Chromosome 13"/>
</dbReference>
<proteinExistence type="predicted"/>